<dbReference type="RefSeq" id="WP_258331207.1">
    <property type="nucleotide sequence ID" value="NZ_JAPTGG010000005.1"/>
</dbReference>
<comment type="subcellular location">
    <subcellularLocation>
        <location evidence="1">Cell membrane</location>
        <topology evidence="1">Multi-pass membrane protein</topology>
    </subcellularLocation>
</comment>
<dbReference type="InterPro" id="IPR018461">
    <property type="entry name" value="Na/H_Antiport_NhaC-like_C"/>
</dbReference>
<evidence type="ECO:0000259" key="7">
    <source>
        <dbReference type="Pfam" id="PF03553"/>
    </source>
</evidence>
<keyword evidence="5 6" id="KW-0472">Membrane</keyword>
<dbReference type="Proteomes" id="UP001069090">
    <property type="component" value="Unassembled WGS sequence"/>
</dbReference>
<keyword evidence="3 6" id="KW-0812">Transmembrane</keyword>
<comment type="caution">
    <text evidence="8">The sequence shown here is derived from an EMBL/GenBank/DDBJ whole genome shotgun (WGS) entry which is preliminary data.</text>
</comment>
<feature type="transmembrane region" description="Helical" evidence="6">
    <location>
        <begin position="301"/>
        <end position="318"/>
    </location>
</feature>
<feature type="transmembrane region" description="Helical" evidence="6">
    <location>
        <begin position="246"/>
        <end position="264"/>
    </location>
</feature>
<feature type="transmembrane region" description="Helical" evidence="6">
    <location>
        <begin position="141"/>
        <end position="168"/>
    </location>
</feature>
<sequence>MADAGIVSVIPTLMVLAFAIWTKRTVEPLLAGVIIGLLILEPTKSLDNLTGIMLSVMADETIGWVILVCGLMGALIALLVKIGGAVEFGKMVATRIKSGTSALLMAWLLGLLIFIDDYLNTLTISSSMKKVTDKYRVSREMLAYVVDSTAAPICVLIPLSTWAVYFSAVLEESLNIPVGEGFALYLQAIPYMFYAWFAVILVPLVILKKVPLLGAMKTAEHKMRDHYNIAAEPVIDEAAGFSRRGVLLNFIIPIATLIFFTWYLDIDILKGVIIALLVTLALSFSQRILALSELFDTLLEGFKSMLLPLATVVAGFMLKEVNDQLGLTVFVIETMKPLMTAHWLPLVTFITMALIAFATGSFWGIFAVATPIVMPLAISVDANLPLVIGALISASVFGSHACFYGDSTVLSAHGSGCSVMAHALTQLPYVLLAASIASVAFIVLAW</sequence>
<dbReference type="AlphaFoldDB" id="A0A9J6RLH4"/>
<feature type="transmembrane region" description="Helical" evidence="6">
    <location>
        <begin position="386"/>
        <end position="406"/>
    </location>
</feature>
<evidence type="ECO:0000256" key="5">
    <source>
        <dbReference type="ARBA" id="ARBA00023136"/>
    </source>
</evidence>
<feature type="transmembrane region" description="Helical" evidence="6">
    <location>
        <begin position="188"/>
        <end position="207"/>
    </location>
</feature>
<evidence type="ECO:0000256" key="4">
    <source>
        <dbReference type="ARBA" id="ARBA00022989"/>
    </source>
</evidence>
<feature type="transmembrane region" description="Helical" evidence="6">
    <location>
        <begin position="426"/>
        <end position="445"/>
    </location>
</feature>
<evidence type="ECO:0000313" key="9">
    <source>
        <dbReference type="Proteomes" id="UP001069090"/>
    </source>
</evidence>
<dbReference type="Pfam" id="PF03553">
    <property type="entry name" value="Na_H_antiporter"/>
    <property type="match status" value="1"/>
</dbReference>
<feature type="domain" description="Na+/H+ antiporter NhaC-like C-terminal" evidence="7">
    <location>
        <begin position="153"/>
        <end position="446"/>
    </location>
</feature>
<feature type="transmembrane region" description="Helical" evidence="6">
    <location>
        <begin position="61"/>
        <end position="82"/>
    </location>
</feature>
<dbReference type="PANTHER" id="PTHR43478:SF1">
    <property type="entry name" value="NA+_H+ ANTIPORTER NHAC-LIKE C-TERMINAL DOMAIN-CONTAINING PROTEIN"/>
    <property type="match status" value="1"/>
</dbReference>
<evidence type="ECO:0000256" key="6">
    <source>
        <dbReference type="SAM" id="Phobius"/>
    </source>
</evidence>
<evidence type="ECO:0000256" key="2">
    <source>
        <dbReference type="ARBA" id="ARBA00022475"/>
    </source>
</evidence>
<keyword evidence="9" id="KW-1185">Reference proteome</keyword>
<name>A0A9J6RLH4_9GAMM</name>
<evidence type="ECO:0000256" key="3">
    <source>
        <dbReference type="ARBA" id="ARBA00022692"/>
    </source>
</evidence>
<feature type="transmembrane region" description="Helical" evidence="6">
    <location>
        <begin position="343"/>
        <end position="374"/>
    </location>
</feature>
<protein>
    <submittedName>
        <fullName evidence="8">Sodium:proton antiporter</fullName>
    </submittedName>
</protein>
<dbReference type="PANTHER" id="PTHR43478">
    <property type="entry name" value="NA+/H+ ANTIPORTER-RELATED"/>
    <property type="match status" value="1"/>
</dbReference>
<dbReference type="GO" id="GO:0005886">
    <property type="term" value="C:plasma membrane"/>
    <property type="evidence" value="ECO:0007669"/>
    <property type="project" value="UniProtKB-SubCell"/>
</dbReference>
<gene>
    <name evidence="8" type="ORF">O0V09_07590</name>
</gene>
<reference evidence="8 9" key="1">
    <citation type="submission" date="2022-12" db="EMBL/GenBank/DDBJ databases">
        <title>Dasania phycosphaerae sp. nov., isolated from particulate material of the south coast of Korea.</title>
        <authorList>
            <person name="Jiang Y."/>
        </authorList>
    </citation>
    <scope>NUCLEOTIDE SEQUENCE [LARGE SCALE GENOMIC DNA]</scope>
    <source>
        <strain evidence="8 9">GY-19</strain>
    </source>
</reference>
<evidence type="ECO:0000256" key="1">
    <source>
        <dbReference type="ARBA" id="ARBA00004651"/>
    </source>
</evidence>
<accession>A0A9J6RLH4</accession>
<dbReference type="EMBL" id="JAPTGG010000005">
    <property type="protein sequence ID" value="MCZ0865056.1"/>
    <property type="molecule type" value="Genomic_DNA"/>
</dbReference>
<keyword evidence="2" id="KW-1003">Cell membrane</keyword>
<organism evidence="8 9">
    <name type="scientific">Dasania phycosphaerae</name>
    <dbReference type="NCBI Taxonomy" id="2950436"/>
    <lineage>
        <taxon>Bacteria</taxon>
        <taxon>Pseudomonadati</taxon>
        <taxon>Pseudomonadota</taxon>
        <taxon>Gammaproteobacteria</taxon>
        <taxon>Cellvibrionales</taxon>
        <taxon>Spongiibacteraceae</taxon>
        <taxon>Dasania</taxon>
    </lineage>
</organism>
<evidence type="ECO:0000313" key="8">
    <source>
        <dbReference type="EMBL" id="MCZ0865056.1"/>
    </source>
</evidence>
<feature type="transmembrane region" description="Helical" evidence="6">
    <location>
        <begin position="270"/>
        <end position="289"/>
    </location>
</feature>
<keyword evidence="4 6" id="KW-1133">Transmembrane helix</keyword>
<proteinExistence type="predicted"/>
<feature type="transmembrane region" description="Helical" evidence="6">
    <location>
        <begin position="102"/>
        <end position="120"/>
    </location>
</feature>